<dbReference type="KEGG" id="csg:Cylst_1209"/>
<evidence type="ECO:0000256" key="1">
    <source>
        <dbReference type="SAM" id="MobiDB-lite"/>
    </source>
</evidence>
<accession>K9WUM9</accession>
<dbReference type="OrthoDB" id="563554at2"/>
<evidence type="ECO:0000313" key="3">
    <source>
        <dbReference type="EMBL" id="AFZ23509.1"/>
    </source>
</evidence>
<dbReference type="STRING" id="56107.Cylst_1209"/>
<dbReference type="PROSITE" id="PS51257">
    <property type="entry name" value="PROKAR_LIPOPROTEIN"/>
    <property type="match status" value="1"/>
</dbReference>
<sequence length="157" mass="17117">MKLVKLGFVVFGSMSLLLLSACNNSEPTVNSSIPANTTSKPVPQPVTKTDHSKPNKGGQVVEAGKYHLEFVPDQESEGTHLDFYLLSSDNHASVPNAKVTAQIQTPNGSKKTLNLVYDADDEHYEALLPELASGEYQVVILSEIKGEKVNGRFSFKR</sequence>
<dbReference type="PATRIC" id="fig|56107.3.peg.1363"/>
<gene>
    <name evidence="3" type="ORF">Cylst_1209</name>
</gene>
<reference evidence="3 4" key="1">
    <citation type="submission" date="2012-06" db="EMBL/GenBank/DDBJ databases">
        <title>Finished chromosome of genome of Cylindrospermum stagnale PCC 7417.</title>
        <authorList>
            <consortium name="US DOE Joint Genome Institute"/>
            <person name="Gugger M."/>
            <person name="Coursin T."/>
            <person name="Rippka R."/>
            <person name="Tandeau De Marsac N."/>
            <person name="Huntemann M."/>
            <person name="Wei C.-L."/>
            <person name="Han J."/>
            <person name="Detter J.C."/>
            <person name="Han C."/>
            <person name="Tapia R."/>
            <person name="Chen A."/>
            <person name="Kyrpides N."/>
            <person name="Mavromatis K."/>
            <person name="Markowitz V."/>
            <person name="Szeto E."/>
            <person name="Ivanova N."/>
            <person name="Pagani I."/>
            <person name="Pati A."/>
            <person name="Goodwin L."/>
            <person name="Nordberg H.P."/>
            <person name="Cantor M.N."/>
            <person name="Hua S.X."/>
            <person name="Woyke T."/>
            <person name="Kerfeld C.A."/>
        </authorList>
    </citation>
    <scope>NUCLEOTIDE SEQUENCE [LARGE SCALE GENOMIC DNA]</scope>
    <source>
        <strain evidence="3 4">PCC 7417</strain>
    </source>
</reference>
<organism evidence="3 4">
    <name type="scientific">Cylindrospermum stagnale PCC 7417</name>
    <dbReference type="NCBI Taxonomy" id="56107"/>
    <lineage>
        <taxon>Bacteria</taxon>
        <taxon>Bacillati</taxon>
        <taxon>Cyanobacteriota</taxon>
        <taxon>Cyanophyceae</taxon>
        <taxon>Nostocales</taxon>
        <taxon>Nostocaceae</taxon>
        <taxon>Cylindrospermum</taxon>
    </lineage>
</organism>
<feature type="chain" id="PRO_5003937691" evidence="2">
    <location>
        <begin position="22"/>
        <end position="157"/>
    </location>
</feature>
<dbReference type="Proteomes" id="UP000010475">
    <property type="component" value="Chromosome"/>
</dbReference>
<proteinExistence type="predicted"/>
<feature type="signal peptide" evidence="2">
    <location>
        <begin position="1"/>
        <end position="21"/>
    </location>
</feature>
<dbReference type="RefSeq" id="WP_015206765.1">
    <property type="nucleotide sequence ID" value="NC_019757.1"/>
</dbReference>
<dbReference type="HOGENOM" id="CLU_140208_0_0_3"/>
<dbReference type="AlphaFoldDB" id="K9WUM9"/>
<protein>
    <submittedName>
        <fullName evidence="3">Uncharacterized protein</fullName>
    </submittedName>
</protein>
<evidence type="ECO:0000256" key="2">
    <source>
        <dbReference type="SAM" id="SignalP"/>
    </source>
</evidence>
<feature type="compositionally biased region" description="Polar residues" evidence="1">
    <location>
        <begin position="28"/>
        <end position="41"/>
    </location>
</feature>
<dbReference type="EMBL" id="CP003642">
    <property type="protein sequence ID" value="AFZ23509.1"/>
    <property type="molecule type" value="Genomic_DNA"/>
</dbReference>
<feature type="region of interest" description="Disordered" evidence="1">
    <location>
        <begin position="28"/>
        <end position="58"/>
    </location>
</feature>
<keyword evidence="2" id="KW-0732">Signal</keyword>
<dbReference type="eggNOG" id="ENOG5032TVN">
    <property type="taxonomic scope" value="Bacteria"/>
</dbReference>
<name>K9WUM9_9NOST</name>
<evidence type="ECO:0000313" key="4">
    <source>
        <dbReference type="Proteomes" id="UP000010475"/>
    </source>
</evidence>
<keyword evidence="4" id="KW-1185">Reference proteome</keyword>